<sequence>MISTHDQTNHEQQVTSPEQLTNETMSLDQQSQLPLVTISSSSGPMDIMDTDAQITPNDVDQPQSQVPLVKTQHDIAEIHRDMLTLIPIPQAWSHVRHQSGLFSYPDLPHFNVIRQATFRDGRFVCPFCTVDFASKEGIRYHLYNSCTKSPYPKAFFRCLMCGSELADRSSLRTHLARHSTEEGGAVATDKIDVSRKPALPALGETSNSKKSKKKKKNSNDITPPQMMNSMMTMASGVSPHTMDNYNIPPTMLNQHMSLPIIKSELNDNDPKRKRGRPPKTKSSDGPTPIASYTKQTHLNPTGLALTPTMNNPIMINEQLVKSDPHKASGMRSPRGVDISSELAELARSRMREHIEFATDTLLPEQEQEINTRLRTEGAVQCHRCRGKTQFTALKKLKEHLKTDCPLGPVMAVCKFCGIPFSSVSSVCDHLELYHDDSHDACPDDPCRINDRAFRAAFARYKFPMNGHIPFSASATTIGQLVPENESAACLSNGASCLRVRMLSCDRFLNPLDSFAASHVIVLNVGRPIRCIEWLPRAVDIIGSQYVALALEQWSYDTNNQLQGSYTNPDRRSPPGSTLLLILNCGRLRQSLHVPNLHVTVAADFGQVTCLKWLPDRPTINDPYLSYLAIGTSQGIVIIFGVPHGASRNLCTINSGAQLVPPLNRRKDGSIGCAEYGSCTALDWCHENPNKLCAGYENGIVLMWEVNSKSLVEQTTNCSLIYPVRRFFVEDTAIQDVKFMRNSEHLIAVSLKNKQSWTVWTTRDENIFCYRHWSNASEFASSILNDTLYAGCAHANNHNELLSVPLNSILLPGQNVSTHLQTSMLSAWQIVSLDYSEWIDAAAYADLDGTVWVARGDSSTWAQNNPKFRPSTEYASGNIDSQHDETHKVHTYRKIRFNPNPGTHGWIASADKVGLFLLFRLSTSDSPLSEKLTQRLQRVQVV</sequence>
<keyword evidence="2" id="KW-0804">Transcription</keyword>
<dbReference type="EMBL" id="CAJOBH010005077">
    <property type="protein sequence ID" value="CAF4012474.1"/>
    <property type="molecule type" value="Genomic_DNA"/>
</dbReference>
<evidence type="ECO:0000256" key="3">
    <source>
        <dbReference type="ARBA" id="ARBA00023242"/>
    </source>
</evidence>
<evidence type="ECO:0000313" key="7">
    <source>
        <dbReference type="EMBL" id="CAF4012474.1"/>
    </source>
</evidence>
<name>A0A8S2NP42_9BILA</name>
<dbReference type="InterPro" id="IPR036322">
    <property type="entry name" value="WD40_repeat_dom_sf"/>
</dbReference>
<feature type="domain" description="C2H2-type" evidence="6">
    <location>
        <begin position="156"/>
        <end position="183"/>
    </location>
</feature>
<dbReference type="PROSITE" id="PS00028">
    <property type="entry name" value="ZINC_FINGER_C2H2_1"/>
    <property type="match status" value="2"/>
</dbReference>
<dbReference type="GO" id="GO:0008270">
    <property type="term" value="F:zinc ion binding"/>
    <property type="evidence" value="ECO:0007669"/>
    <property type="project" value="UniProtKB-KW"/>
</dbReference>
<keyword evidence="4" id="KW-0479">Metal-binding</keyword>
<dbReference type="GO" id="GO:0000127">
    <property type="term" value="C:transcription factor TFIIIC complex"/>
    <property type="evidence" value="ECO:0007669"/>
    <property type="project" value="TreeGrafter"/>
</dbReference>
<evidence type="ECO:0000256" key="5">
    <source>
        <dbReference type="SAM" id="MobiDB-lite"/>
    </source>
</evidence>
<reference evidence="7" key="1">
    <citation type="submission" date="2021-02" db="EMBL/GenBank/DDBJ databases">
        <authorList>
            <person name="Nowell W R."/>
        </authorList>
    </citation>
    <scope>NUCLEOTIDE SEQUENCE</scope>
</reference>
<organism evidence="7 8">
    <name type="scientific">Rotaria magnacalcarata</name>
    <dbReference type="NCBI Taxonomy" id="392030"/>
    <lineage>
        <taxon>Eukaryota</taxon>
        <taxon>Metazoa</taxon>
        <taxon>Spiralia</taxon>
        <taxon>Gnathifera</taxon>
        <taxon>Rotifera</taxon>
        <taxon>Eurotatoria</taxon>
        <taxon>Bdelloidea</taxon>
        <taxon>Philodinida</taxon>
        <taxon>Philodinidae</taxon>
        <taxon>Rotaria</taxon>
    </lineage>
</organism>
<feature type="region of interest" description="Disordered" evidence="5">
    <location>
        <begin position="264"/>
        <end position="294"/>
    </location>
</feature>
<dbReference type="Gene3D" id="2.130.10.10">
    <property type="entry name" value="YVTN repeat-like/Quinoprotein amine dehydrogenase"/>
    <property type="match status" value="1"/>
</dbReference>
<keyword evidence="4" id="KW-0863">Zinc-finger</keyword>
<dbReference type="InterPro" id="IPR015943">
    <property type="entry name" value="WD40/YVTN_repeat-like_dom_sf"/>
</dbReference>
<dbReference type="AlphaFoldDB" id="A0A8S2NP42"/>
<dbReference type="Proteomes" id="UP000681967">
    <property type="component" value="Unassembled WGS sequence"/>
</dbReference>
<dbReference type="GO" id="GO:0005634">
    <property type="term" value="C:nucleus"/>
    <property type="evidence" value="ECO:0007669"/>
    <property type="project" value="UniProtKB-SubCell"/>
</dbReference>
<dbReference type="Gene3D" id="3.30.160.60">
    <property type="entry name" value="Classic Zinc Finger"/>
    <property type="match status" value="2"/>
</dbReference>
<dbReference type="InterPro" id="IPR052416">
    <property type="entry name" value="GTF3C_component"/>
</dbReference>
<keyword evidence="4" id="KW-0862">Zinc</keyword>
<accession>A0A8S2NP42</accession>
<dbReference type="InterPro" id="IPR013087">
    <property type="entry name" value="Znf_C2H2_type"/>
</dbReference>
<evidence type="ECO:0000313" key="8">
    <source>
        <dbReference type="Proteomes" id="UP000681967"/>
    </source>
</evidence>
<evidence type="ECO:0000256" key="2">
    <source>
        <dbReference type="ARBA" id="ARBA00023163"/>
    </source>
</evidence>
<feature type="region of interest" description="Disordered" evidence="5">
    <location>
        <begin position="176"/>
        <end position="227"/>
    </location>
</feature>
<gene>
    <name evidence="7" type="ORF">BYL167_LOCUS14307</name>
</gene>
<proteinExistence type="predicted"/>
<comment type="subcellular location">
    <subcellularLocation>
        <location evidence="1">Nucleus</location>
    </subcellularLocation>
</comment>
<evidence type="ECO:0000256" key="4">
    <source>
        <dbReference type="PROSITE-ProRule" id="PRU00042"/>
    </source>
</evidence>
<dbReference type="PANTHER" id="PTHR15052">
    <property type="entry name" value="RNA POLYMERASE III TRANSCRIPTION INITIATION FACTOR COMPLEX SUBUNIT"/>
    <property type="match status" value="1"/>
</dbReference>
<dbReference type="GO" id="GO:0006383">
    <property type="term" value="P:transcription by RNA polymerase III"/>
    <property type="evidence" value="ECO:0007669"/>
    <property type="project" value="TreeGrafter"/>
</dbReference>
<dbReference type="PROSITE" id="PS50157">
    <property type="entry name" value="ZINC_FINGER_C2H2_2"/>
    <property type="match status" value="1"/>
</dbReference>
<dbReference type="PANTHER" id="PTHR15052:SF2">
    <property type="entry name" value="GENERAL TRANSCRIPTION FACTOR 3C POLYPEPTIDE 2"/>
    <property type="match status" value="1"/>
</dbReference>
<comment type="caution">
    <text evidence="7">The sequence shown here is derived from an EMBL/GenBank/DDBJ whole genome shotgun (WGS) entry which is preliminary data.</text>
</comment>
<dbReference type="SUPFAM" id="SSF50978">
    <property type="entry name" value="WD40 repeat-like"/>
    <property type="match status" value="1"/>
</dbReference>
<evidence type="ECO:0000259" key="6">
    <source>
        <dbReference type="PROSITE" id="PS50157"/>
    </source>
</evidence>
<evidence type="ECO:0000256" key="1">
    <source>
        <dbReference type="ARBA" id="ARBA00004123"/>
    </source>
</evidence>
<protein>
    <recommendedName>
        <fullName evidence="6">C2H2-type domain-containing protein</fullName>
    </recommendedName>
</protein>
<keyword evidence="3" id="KW-0539">Nucleus</keyword>
<dbReference type="SMART" id="SM00355">
    <property type="entry name" value="ZnF_C2H2"/>
    <property type="match status" value="3"/>
</dbReference>